<dbReference type="EMBL" id="LVLJ01002487">
    <property type="protein sequence ID" value="OAE24748.1"/>
    <property type="molecule type" value="Genomic_DNA"/>
</dbReference>
<feature type="domain" description="Integrase catalytic" evidence="1">
    <location>
        <begin position="84"/>
        <end position="183"/>
    </location>
</feature>
<dbReference type="InterPro" id="IPR001584">
    <property type="entry name" value="Integrase_cat-core"/>
</dbReference>
<dbReference type="SUPFAM" id="SSF53098">
    <property type="entry name" value="Ribonuclease H-like"/>
    <property type="match status" value="1"/>
</dbReference>
<keyword evidence="3" id="KW-1185">Reference proteome</keyword>
<dbReference type="GO" id="GO:0003676">
    <property type="term" value="F:nucleic acid binding"/>
    <property type="evidence" value="ECO:0007669"/>
    <property type="project" value="InterPro"/>
</dbReference>
<gene>
    <name evidence="2" type="ORF">AXG93_1681s1010</name>
</gene>
<dbReference type="Proteomes" id="UP000077202">
    <property type="component" value="Unassembled WGS sequence"/>
</dbReference>
<evidence type="ECO:0000259" key="1">
    <source>
        <dbReference type="PROSITE" id="PS50994"/>
    </source>
</evidence>
<accession>A0A176VVA7</accession>
<dbReference type="InterPro" id="IPR012337">
    <property type="entry name" value="RNaseH-like_sf"/>
</dbReference>
<name>A0A176VVA7_MARPO</name>
<evidence type="ECO:0000313" key="3">
    <source>
        <dbReference type="Proteomes" id="UP000077202"/>
    </source>
</evidence>
<proteinExistence type="predicted"/>
<protein>
    <recommendedName>
        <fullName evidence="1">Integrase catalytic domain-containing protein</fullName>
    </recommendedName>
</protein>
<organism evidence="2 3">
    <name type="scientific">Marchantia polymorpha subsp. ruderalis</name>
    <dbReference type="NCBI Taxonomy" id="1480154"/>
    <lineage>
        <taxon>Eukaryota</taxon>
        <taxon>Viridiplantae</taxon>
        <taxon>Streptophyta</taxon>
        <taxon>Embryophyta</taxon>
        <taxon>Marchantiophyta</taxon>
        <taxon>Marchantiopsida</taxon>
        <taxon>Marchantiidae</taxon>
        <taxon>Marchantiales</taxon>
        <taxon>Marchantiaceae</taxon>
        <taxon>Marchantia</taxon>
    </lineage>
</organism>
<dbReference type="Gene3D" id="3.30.420.10">
    <property type="entry name" value="Ribonuclease H-like superfamily/Ribonuclease H"/>
    <property type="match status" value="1"/>
</dbReference>
<reference evidence="2" key="1">
    <citation type="submission" date="2016-03" db="EMBL/GenBank/DDBJ databases">
        <title>Mechanisms controlling the formation of the plant cell surface in tip-growing cells are functionally conserved among land plants.</title>
        <authorList>
            <person name="Honkanen S."/>
            <person name="Jones V.A."/>
            <person name="Morieri G."/>
            <person name="Champion C."/>
            <person name="Hetherington A.J."/>
            <person name="Kelly S."/>
            <person name="Saint-Marcoux D."/>
            <person name="Proust H."/>
            <person name="Prescott H."/>
            <person name="Dolan L."/>
        </authorList>
    </citation>
    <scope>NUCLEOTIDE SEQUENCE [LARGE SCALE GENOMIC DNA]</scope>
    <source>
        <tissue evidence="2">Whole gametophyte</tissue>
    </source>
</reference>
<dbReference type="PROSITE" id="PS50994">
    <property type="entry name" value="INTEGRASE"/>
    <property type="match status" value="1"/>
</dbReference>
<sequence>MAPYSLLGDVLFKLGADDKMWRCMKPKYRQTVIRSLHDGPQRKSSVPKPLAVNTNSTPCPIQKMRVDFIRPIQPLGSGRHRYIILATDYATKTHFLNDVVSELTGRYGISHRKTAPYNPKANGLTERANGIICNILTKVVTMVTLPFESEIVKVTREEENAYATLFRHPRTGKNGYRIIWYLNWL</sequence>
<dbReference type="InterPro" id="IPR036397">
    <property type="entry name" value="RNaseH_sf"/>
</dbReference>
<evidence type="ECO:0000313" key="2">
    <source>
        <dbReference type="EMBL" id="OAE24748.1"/>
    </source>
</evidence>
<dbReference type="AlphaFoldDB" id="A0A176VVA7"/>
<comment type="caution">
    <text evidence="2">The sequence shown here is derived from an EMBL/GenBank/DDBJ whole genome shotgun (WGS) entry which is preliminary data.</text>
</comment>
<dbReference type="GO" id="GO:0015074">
    <property type="term" value="P:DNA integration"/>
    <property type="evidence" value="ECO:0007669"/>
    <property type="project" value="InterPro"/>
</dbReference>